<evidence type="ECO:0000313" key="6">
    <source>
        <dbReference type="Proteomes" id="UP000191812"/>
    </source>
</evidence>
<comment type="similarity">
    <text evidence="1">Belongs to the inositol monophosphatase superfamily.</text>
</comment>
<dbReference type="Gene3D" id="3.40.190.80">
    <property type="match status" value="1"/>
</dbReference>
<keyword evidence="2" id="KW-0479">Metal-binding</keyword>
<dbReference type="SUPFAM" id="SSF56655">
    <property type="entry name" value="Carbohydrate phosphatase"/>
    <property type="match status" value="1"/>
</dbReference>
<dbReference type="InterPro" id="IPR000760">
    <property type="entry name" value="Inositol_monophosphatase-like"/>
</dbReference>
<dbReference type="PANTHER" id="PTHR20854">
    <property type="entry name" value="INOSITOL MONOPHOSPHATASE"/>
    <property type="match status" value="1"/>
</dbReference>
<sequence length="273" mass="29872">MLPKRNSTDEIGVRAAFARKIARRAGGKAKRLFSHPRRLTAQVKSSPQDLVSEADRSVEAYLRHQISSHFPDDAIIGEENAPTDGRSAFKWVIDPIDGTMAFLTGQPNWTVSIAVLEGDELVAGVVFAPVLREIYHAMRGQGAWLNGRQLLMRDDWAIATIPVGFGATERADADQAGEFVTRLYREGGVIFRVGSGALMLAYVAASRLCGYYDPRLFSWDCMAGLLLIREAGGQAEFTGTLLDPGPIWAGNAHVFADLKRISEAAEPEAEARR</sequence>
<evidence type="ECO:0000313" key="5">
    <source>
        <dbReference type="EMBL" id="CUX29122.1"/>
    </source>
</evidence>
<gene>
    <name evidence="5" type="ORF">AGR13a_Cc290039</name>
</gene>
<dbReference type="Gene3D" id="3.30.540.10">
    <property type="entry name" value="Fructose-1,6-Bisphosphatase, subunit A, domain 1"/>
    <property type="match status" value="1"/>
</dbReference>
<evidence type="ECO:0000256" key="2">
    <source>
        <dbReference type="ARBA" id="ARBA00022723"/>
    </source>
</evidence>
<dbReference type="InterPro" id="IPR020583">
    <property type="entry name" value="Inositol_monoP_metal-BS"/>
</dbReference>
<dbReference type="PANTHER" id="PTHR20854:SF4">
    <property type="entry name" value="INOSITOL-1-MONOPHOSPHATASE-RELATED"/>
    <property type="match status" value="1"/>
</dbReference>
<keyword evidence="6" id="KW-1185">Reference proteome</keyword>
<evidence type="ECO:0000256" key="3">
    <source>
        <dbReference type="ARBA" id="ARBA00022801"/>
    </source>
</evidence>
<dbReference type="Proteomes" id="UP000191812">
    <property type="component" value="Unassembled WGS sequence"/>
</dbReference>
<dbReference type="GO" id="GO:0052834">
    <property type="term" value="F:inositol monophosphate phosphatase activity"/>
    <property type="evidence" value="ECO:0007669"/>
    <property type="project" value="UniProtKB-EC"/>
</dbReference>
<protein>
    <submittedName>
        <fullName evidence="5">Inositol-phosphate phosphatase</fullName>
        <ecNumber evidence="5">3.1.3.25</ecNumber>
    </submittedName>
</protein>
<keyword evidence="4" id="KW-0460">Magnesium</keyword>
<keyword evidence="3 5" id="KW-0378">Hydrolase</keyword>
<evidence type="ECO:0000256" key="4">
    <source>
        <dbReference type="ARBA" id="ARBA00022842"/>
    </source>
</evidence>
<evidence type="ECO:0000256" key="1">
    <source>
        <dbReference type="ARBA" id="ARBA00009759"/>
    </source>
</evidence>
<dbReference type="RefSeq" id="WP_080835664.1">
    <property type="nucleotide sequence ID" value="NZ_LT009756.1"/>
</dbReference>
<accession>A0ABP2BKN7</accession>
<dbReference type="EC" id="3.1.3.25" evidence="5"/>
<dbReference type="EMBL" id="FBWH01000022">
    <property type="protein sequence ID" value="CUX29122.1"/>
    <property type="molecule type" value="Genomic_DNA"/>
</dbReference>
<dbReference type="PROSITE" id="PS00629">
    <property type="entry name" value="IMP_1"/>
    <property type="match status" value="1"/>
</dbReference>
<dbReference type="Pfam" id="PF00459">
    <property type="entry name" value="Inositol_P"/>
    <property type="match status" value="1"/>
</dbReference>
<dbReference type="PRINTS" id="PR00377">
    <property type="entry name" value="IMPHPHTASES"/>
</dbReference>
<proteinExistence type="inferred from homology"/>
<organism evidence="5 6">
    <name type="scientific">Agrobacterium genomosp. 13 str. CFBP 6927</name>
    <dbReference type="NCBI Taxonomy" id="1183428"/>
    <lineage>
        <taxon>Bacteria</taxon>
        <taxon>Pseudomonadati</taxon>
        <taxon>Pseudomonadota</taxon>
        <taxon>Alphaproteobacteria</taxon>
        <taxon>Hyphomicrobiales</taxon>
        <taxon>Rhizobiaceae</taxon>
        <taxon>Rhizobium/Agrobacterium group</taxon>
        <taxon>Agrobacterium</taxon>
        <taxon>Agrobacterium tumefaciens complex</taxon>
    </lineage>
</organism>
<reference evidence="5 6" key="1">
    <citation type="submission" date="2016-01" db="EMBL/GenBank/DDBJ databases">
        <authorList>
            <person name="Regsiter A."/>
            <person name="william w."/>
        </authorList>
    </citation>
    <scope>NUCLEOTIDE SEQUENCE [LARGE SCALE GENOMIC DNA]</scope>
    <source>
        <strain evidence="5 6">CFBP 6927</strain>
    </source>
</reference>
<name>A0ABP2BKN7_9HYPH</name>
<comment type="caution">
    <text evidence="5">The sequence shown here is derived from an EMBL/GenBank/DDBJ whole genome shotgun (WGS) entry which is preliminary data.</text>
</comment>